<dbReference type="AlphaFoldDB" id="A0AAJ0GUD9"/>
<accession>A0AAJ0GUD9</accession>
<dbReference type="EMBL" id="JAUDZG010000004">
    <property type="protein sequence ID" value="KAK3306254.1"/>
    <property type="molecule type" value="Genomic_DNA"/>
</dbReference>
<organism evidence="1 2">
    <name type="scientific">Chaetomium strumarium</name>
    <dbReference type="NCBI Taxonomy" id="1170767"/>
    <lineage>
        <taxon>Eukaryota</taxon>
        <taxon>Fungi</taxon>
        <taxon>Dikarya</taxon>
        <taxon>Ascomycota</taxon>
        <taxon>Pezizomycotina</taxon>
        <taxon>Sordariomycetes</taxon>
        <taxon>Sordariomycetidae</taxon>
        <taxon>Sordariales</taxon>
        <taxon>Chaetomiaceae</taxon>
        <taxon>Chaetomium</taxon>
    </lineage>
</organism>
<name>A0AAJ0GUD9_9PEZI</name>
<sequence length="110" mass="12610">MLRADCDYSLEAWAYKMMQPVIGGTVVPAYFGSWTFSLDTGRPNQQRWVRMILIELVEGESMLDMMLPATMDKHGEKGVVDYSRLPPEDFRLRVLQNILKPRSSSRGRLG</sequence>
<protein>
    <submittedName>
        <fullName evidence="1">Uncharacterized protein</fullName>
    </submittedName>
</protein>
<reference evidence="1" key="2">
    <citation type="submission" date="2023-06" db="EMBL/GenBank/DDBJ databases">
        <authorList>
            <consortium name="Lawrence Berkeley National Laboratory"/>
            <person name="Mondo S.J."/>
            <person name="Hensen N."/>
            <person name="Bonometti L."/>
            <person name="Westerberg I."/>
            <person name="Brannstrom I.O."/>
            <person name="Guillou S."/>
            <person name="Cros-Aarteil S."/>
            <person name="Calhoun S."/>
            <person name="Haridas S."/>
            <person name="Kuo A."/>
            <person name="Pangilinan J."/>
            <person name="Riley R."/>
            <person name="Labutti K."/>
            <person name="Andreopoulos B."/>
            <person name="Lipzen A."/>
            <person name="Chen C."/>
            <person name="Yanf M."/>
            <person name="Daum C."/>
            <person name="Ng V."/>
            <person name="Clum A."/>
            <person name="Steindorff A."/>
            <person name="Ohm R."/>
            <person name="Martin F."/>
            <person name="Silar P."/>
            <person name="Natvig D."/>
            <person name="Lalanne C."/>
            <person name="Gautier V."/>
            <person name="Ament-Velasquez S.L."/>
            <person name="Kruys A."/>
            <person name="Hutchinson M.I."/>
            <person name="Powell A.J."/>
            <person name="Barry K."/>
            <person name="Miller A.N."/>
            <person name="Grigoriev I.V."/>
            <person name="Debuchy R."/>
            <person name="Gladieux P."/>
            <person name="Thoren M.H."/>
            <person name="Johannesson H."/>
        </authorList>
    </citation>
    <scope>NUCLEOTIDE SEQUENCE</scope>
    <source>
        <strain evidence="1">CBS 333.67</strain>
    </source>
</reference>
<proteinExistence type="predicted"/>
<dbReference type="GeneID" id="87888290"/>
<dbReference type="Proteomes" id="UP001273166">
    <property type="component" value="Unassembled WGS sequence"/>
</dbReference>
<gene>
    <name evidence="1" type="ORF">B0T15DRAFT_534821</name>
</gene>
<dbReference type="RefSeq" id="XP_062722034.1">
    <property type="nucleotide sequence ID" value="XM_062869461.1"/>
</dbReference>
<keyword evidence="2" id="KW-1185">Reference proteome</keyword>
<evidence type="ECO:0000313" key="2">
    <source>
        <dbReference type="Proteomes" id="UP001273166"/>
    </source>
</evidence>
<comment type="caution">
    <text evidence="1">The sequence shown here is derived from an EMBL/GenBank/DDBJ whole genome shotgun (WGS) entry which is preliminary data.</text>
</comment>
<reference evidence="1" key="1">
    <citation type="journal article" date="2023" name="Mol. Phylogenet. Evol.">
        <title>Genome-scale phylogeny and comparative genomics of the fungal order Sordariales.</title>
        <authorList>
            <person name="Hensen N."/>
            <person name="Bonometti L."/>
            <person name="Westerberg I."/>
            <person name="Brannstrom I.O."/>
            <person name="Guillou S."/>
            <person name="Cros-Aarteil S."/>
            <person name="Calhoun S."/>
            <person name="Haridas S."/>
            <person name="Kuo A."/>
            <person name="Mondo S."/>
            <person name="Pangilinan J."/>
            <person name="Riley R."/>
            <person name="LaButti K."/>
            <person name="Andreopoulos B."/>
            <person name="Lipzen A."/>
            <person name="Chen C."/>
            <person name="Yan M."/>
            <person name="Daum C."/>
            <person name="Ng V."/>
            <person name="Clum A."/>
            <person name="Steindorff A."/>
            <person name="Ohm R.A."/>
            <person name="Martin F."/>
            <person name="Silar P."/>
            <person name="Natvig D.O."/>
            <person name="Lalanne C."/>
            <person name="Gautier V."/>
            <person name="Ament-Velasquez S.L."/>
            <person name="Kruys A."/>
            <person name="Hutchinson M.I."/>
            <person name="Powell A.J."/>
            <person name="Barry K."/>
            <person name="Miller A.N."/>
            <person name="Grigoriev I.V."/>
            <person name="Debuchy R."/>
            <person name="Gladieux P."/>
            <person name="Hiltunen Thoren M."/>
            <person name="Johannesson H."/>
        </authorList>
    </citation>
    <scope>NUCLEOTIDE SEQUENCE</scope>
    <source>
        <strain evidence="1">CBS 333.67</strain>
    </source>
</reference>
<evidence type="ECO:0000313" key="1">
    <source>
        <dbReference type="EMBL" id="KAK3306254.1"/>
    </source>
</evidence>